<evidence type="ECO:0000313" key="1">
    <source>
        <dbReference type="EMBL" id="RXW14640.1"/>
    </source>
</evidence>
<organism evidence="1 2">
    <name type="scientific">Candolleomyces aberdarensis</name>
    <dbReference type="NCBI Taxonomy" id="2316362"/>
    <lineage>
        <taxon>Eukaryota</taxon>
        <taxon>Fungi</taxon>
        <taxon>Dikarya</taxon>
        <taxon>Basidiomycota</taxon>
        <taxon>Agaricomycotina</taxon>
        <taxon>Agaricomycetes</taxon>
        <taxon>Agaricomycetidae</taxon>
        <taxon>Agaricales</taxon>
        <taxon>Agaricineae</taxon>
        <taxon>Psathyrellaceae</taxon>
        <taxon>Candolleomyces</taxon>
    </lineage>
</organism>
<dbReference type="OrthoDB" id="3052192at2759"/>
<proteinExistence type="predicted"/>
<protein>
    <submittedName>
        <fullName evidence="1">Uncharacterized protein</fullName>
    </submittedName>
</protein>
<gene>
    <name evidence="1" type="ORF">EST38_g11217</name>
</gene>
<name>A0A4Q2D5G1_9AGAR</name>
<dbReference type="STRING" id="2316362.A0A4Q2D5G1"/>
<keyword evidence="2" id="KW-1185">Reference proteome</keyword>
<accession>A0A4Q2D5G1</accession>
<reference evidence="1 2" key="1">
    <citation type="submission" date="2019-01" db="EMBL/GenBank/DDBJ databases">
        <title>Draft genome sequence of Psathyrella aberdarensis IHI B618.</title>
        <authorList>
            <person name="Buettner E."/>
            <person name="Kellner H."/>
        </authorList>
    </citation>
    <scope>NUCLEOTIDE SEQUENCE [LARGE SCALE GENOMIC DNA]</scope>
    <source>
        <strain evidence="1 2">IHI B618</strain>
    </source>
</reference>
<dbReference type="AlphaFoldDB" id="A0A4Q2D5G1"/>
<evidence type="ECO:0000313" key="2">
    <source>
        <dbReference type="Proteomes" id="UP000290288"/>
    </source>
</evidence>
<dbReference type="EMBL" id="SDEE01000669">
    <property type="protein sequence ID" value="RXW14640.1"/>
    <property type="molecule type" value="Genomic_DNA"/>
</dbReference>
<sequence length="147" mass="15802">MPNLEETVVILNAASCSDHMDDINLYLLDEVAAGQMSGPFSRQDTKDILGGPFFSSLLIVVVQSQGPGLKDKIRICRHLSKGSKYADSVNSHIVKEDFPTRFDLASRVADIVSPTYSGSHPRLAWPPSPLMDSAPHGASFSASPASC</sequence>
<comment type="caution">
    <text evidence="1">The sequence shown here is derived from an EMBL/GenBank/DDBJ whole genome shotgun (WGS) entry which is preliminary data.</text>
</comment>
<dbReference type="Proteomes" id="UP000290288">
    <property type="component" value="Unassembled WGS sequence"/>
</dbReference>